<dbReference type="SUPFAM" id="SSF54928">
    <property type="entry name" value="RNA-binding domain, RBD"/>
    <property type="match status" value="1"/>
</dbReference>
<dbReference type="Pfam" id="PF00023">
    <property type="entry name" value="Ank"/>
    <property type="match status" value="1"/>
</dbReference>
<dbReference type="PROSITE" id="PS50297">
    <property type="entry name" value="ANK_REP_REGION"/>
    <property type="match status" value="1"/>
</dbReference>
<feature type="compositionally biased region" description="Polar residues" evidence="5">
    <location>
        <begin position="813"/>
        <end position="839"/>
    </location>
</feature>
<feature type="domain" description="HTH OST-type" evidence="7">
    <location>
        <begin position="716"/>
        <end position="795"/>
    </location>
</feature>
<keyword evidence="9" id="KW-1185">Reference proteome</keyword>
<feature type="repeat" description="ANK" evidence="3">
    <location>
        <begin position="305"/>
        <end position="337"/>
    </location>
</feature>
<dbReference type="Proteomes" id="UP001346149">
    <property type="component" value="Unassembled WGS sequence"/>
</dbReference>
<evidence type="ECO:0000256" key="2">
    <source>
        <dbReference type="ARBA" id="ARBA00023043"/>
    </source>
</evidence>
<sequence length="1028" mass="116019">MDQKKHGLNLSDLLDSIPESRLILSDEQEAAVLSSHQLDDILKSIIADDKIQFIRQFETHQLKSQGGSSSPERKTVLNLLNFCCIFDSVECAAALLSGEAGVVPLVNEMDARGRTALHTAAEVHARHCIELLLKKHARTDLRTRDGKRLLALDLSLCSSRMDVVWNPDEYSVEDLVVCLSQKDLTAVRLLSEKTKEIAEVAYAQGIEGRVVSFTALLMVADDKLKESIMALHDADSGCKEKTTIYERLIWEALALGREDTTSIRVKRACSPTKLECSEKRKLLLCEIELLQLFGSTFPSRCVDRKVTSPLILATQAGDETVIQLLLKTNLDINDADAEGNSALHWCIKTSKSSSQQQMKILHILLKHGARVSQKNKLGFTAVHLAAANGILEALQVLVQEDQDSINSKTLLEETPLFLAVKNDRMECVDLLLRHGANTEVLNLRRQRPIDTAKSQDMRFMLNSSNIIHMNHALSVPQRCFVSLQKDDSLPESGDLNLPDEGTSVERSSLSIKTENYECFDYDGRWVRDIETCLSHNEEEFQKIKKGTSTSPVALKREIFVGGLPPMVDSDFLRRVLEEQFGPVEDAKIIKQKDHKMHLQWFGVIVFKHEESASAALHIRHVTISGKQVEIKRIVQHRRIPILFTDKTPNDRVEWSPGTRHPVPASDEMKVDEAKSEQVSWVDRLLKGQPKVCSNNSLLPASIPFKDKSIPPWFVIFKKWLPGFLQDLSKKGSEEHYALSSLKGDFRAKFRMELDHASLGFEKLAEFMRSFPELCRLKVLPRGSHGNSNHMVIVPNLPEFHLLHSPLLTQTKSPSFGTSVDTSDPAFSSETDSPMSCTSEETNRLDITPGALSEIHKSHGLNSKSLRFKPYELFGPQRSSGIDDESSDLEGKSKFLRLEMHPILEGLLRRNSLYSFFLRDIDFFRDYIASLSRGCCFACKQHKMTWSNFPCHHPLWCSNCKQEAQKVADGSEHRCAICDAEVQRIDPIPWTGLADLIQRNFCQADCHLLMENEVQYLHFSICTFQICEF</sequence>
<dbReference type="Pfam" id="PF12796">
    <property type="entry name" value="Ank_2"/>
    <property type="match status" value="1"/>
</dbReference>
<evidence type="ECO:0000256" key="5">
    <source>
        <dbReference type="SAM" id="MobiDB-lite"/>
    </source>
</evidence>
<evidence type="ECO:0000313" key="8">
    <source>
        <dbReference type="EMBL" id="KAK4793445.1"/>
    </source>
</evidence>
<name>A0AAN7R9Q6_TRANT</name>
<evidence type="ECO:0000256" key="4">
    <source>
        <dbReference type="PROSITE-ProRule" id="PRU00176"/>
    </source>
</evidence>
<dbReference type="SUPFAM" id="SSF48403">
    <property type="entry name" value="Ankyrin repeat"/>
    <property type="match status" value="1"/>
</dbReference>
<feature type="repeat" description="ANK" evidence="3">
    <location>
        <begin position="411"/>
        <end position="443"/>
    </location>
</feature>
<gene>
    <name evidence="8" type="ORF">SAY86_023880</name>
</gene>
<comment type="caution">
    <text evidence="8">The sequence shown here is derived from an EMBL/GenBank/DDBJ whole genome shotgun (WGS) entry which is preliminary data.</text>
</comment>
<dbReference type="PANTHER" id="PTHR24203">
    <property type="entry name" value="ANKYRIN REPEAT FAMILY PROTEIN"/>
    <property type="match status" value="1"/>
</dbReference>
<proteinExistence type="predicted"/>
<dbReference type="SMART" id="SM00360">
    <property type="entry name" value="RRM"/>
    <property type="match status" value="1"/>
</dbReference>
<evidence type="ECO:0000313" key="9">
    <source>
        <dbReference type="Proteomes" id="UP001346149"/>
    </source>
</evidence>
<dbReference type="EMBL" id="JAXQNO010000008">
    <property type="protein sequence ID" value="KAK4793445.1"/>
    <property type="molecule type" value="Genomic_DNA"/>
</dbReference>
<dbReference type="InterPro" id="IPR012677">
    <property type="entry name" value="Nucleotide-bd_a/b_plait_sf"/>
</dbReference>
<feature type="region of interest" description="Disordered" evidence="5">
    <location>
        <begin position="813"/>
        <end position="840"/>
    </location>
</feature>
<feature type="repeat" description="ANK" evidence="3">
    <location>
        <begin position="338"/>
        <end position="376"/>
    </location>
</feature>
<reference evidence="8 9" key="1">
    <citation type="journal article" date="2023" name="Hortic Res">
        <title>Pangenome of water caltrop reveals structural variations and asymmetric subgenome divergence after allopolyploidization.</title>
        <authorList>
            <person name="Zhang X."/>
            <person name="Chen Y."/>
            <person name="Wang L."/>
            <person name="Yuan Y."/>
            <person name="Fang M."/>
            <person name="Shi L."/>
            <person name="Lu R."/>
            <person name="Comes H.P."/>
            <person name="Ma Y."/>
            <person name="Chen Y."/>
            <person name="Huang G."/>
            <person name="Zhou Y."/>
            <person name="Zheng Z."/>
            <person name="Qiu Y."/>
        </authorList>
    </citation>
    <scope>NUCLEOTIDE SEQUENCE [LARGE SCALE GENOMIC DNA]</scope>
    <source>
        <strain evidence="8">F231</strain>
    </source>
</reference>
<dbReference type="InterPro" id="IPR025605">
    <property type="entry name" value="OST-HTH/LOTUS_dom"/>
</dbReference>
<dbReference type="Pfam" id="PF12872">
    <property type="entry name" value="OST-HTH"/>
    <property type="match status" value="1"/>
</dbReference>
<dbReference type="PANTHER" id="PTHR24203:SF86">
    <property type="entry name" value="PROTEASOME 26S SUBUNIT, NON-ATPASE 10"/>
    <property type="match status" value="1"/>
</dbReference>
<keyword evidence="4" id="KW-0694">RNA-binding</keyword>
<keyword evidence="2 3" id="KW-0040">ANK repeat</keyword>
<evidence type="ECO:0000256" key="3">
    <source>
        <dbReference type="PROSITE-ProRule" id="PRU00023"/>
    </source>
</evidence>
<evidence type="ECO:0000259" key="6">
    <source>
        <dbReference type="PROSITE" id="PS50102"/>
    </source>
</evidence>
<evidence type="ECO:0000259" key="7">
    <source>
        <dbReference type="PROSITE" id="PS51644"/>
    </source>
</evidence>
<protein>
    <submittedName>
        <fullName evidence="8">Uncharacterized protein</fullName>
    </submittedName>
</protein>
<dbReference type="AlphaFoldDB" id="A0AAN7R9Q6"/>
<dbReference type="SMART" id="SM00248">
    <property type="entry name" value="ANK"/>
    <property type="match status" value="5"/>
</dbReference>
<dbReference type="Gene3D" id="1.25.40.20">
    <property type="entry name" value="Ankyrin repeat-containing domain"/>
    <property type="match status" value="2"/>
</dbReference>
<dbReference type="InterPro" id="IPR036770">
    <property type="entry name" value="Ankyrin_rpt-contain_sf"/>
</dbReference>
<dbReference type="InterPro" id="IPR035979">
    <property type="entry name" value="RBD_domain_sf"/>
</dbReference>
<evidence type="ECO:0000256" key="1">
    <source>
        <dbReference type="ARBA" id="ARBA00022737"/>
    </source>
</evidence>
<dbReference type="InterPro" id="IPR002110">
    <property type="entry name" value="Ankyrin_rpt"/>
</dbReference>
<feature type="repeat" description="ANK" evidence="3">
    <location>
        <begin position="112"/>
        <end position="144"/>
    </location>
</feature>
<dbReference type="PROSITE" id="PS50088">
    <property type="entry name" value="ANK_REPEAT"/>
    <property type="match status" value="4"/>
</dbReference>
<organism evidence="8 9">
    <name type="scientific">Trapa natans</name>
    <name type="common">Water chestnut</name>
    <dbReference type="NCBI Taxonomy" id="22666"/>
    <lineage>
        <taxon>Eukaryota</taxon>
        <taxon>Viridiplantae</taxon>
        <taxon>Streptophyta</taxon>
        <taxon>Embryophyta</taxon>
        <taxon>Tracheophyta</taxon>
        <taxon>Spermatophyta</taxon>
        <taxon>Magnoliopsida</taxon>
        <taxon>eudicotyledons</taxon>
        <taxon>Gunneridae</taxon>
        <taxon>Pentapetalae</taxon>
        <taxon>rosids</taxon>
        <taxon>malvids</taxon>
        <taxon>Myrtales</taxon>
        <taxon>Lythraceae</taxon>
        <taxon>Trapa</taxon>
    </lineage>
</organism>
<dbReference type="Pfam" id="PF00076">
    <property type="entry name" value="RRM_1"/>
    <property type="match status" value="1"/>
</dbReference>
<feature type="domain" description="RRM" evidence="6">
    <location>
        <begin position="556"/>
        <end position="646"/>
    </location>
</feature>
<dbReference type="Gene3D" id="3.30.70.330">
    <property type="match status" value="1"/>
</dbReference>
<dbReference type="PROSITE" id="PS50102">
    <property type="entry name" value="RRM"/>
    <property type="match status" value="1"/>
</dbReference>
<dbReference type="InterPro" id="IPR000504">
    <property type="entry name" value="RRM_dom"/>
</dbReference>
<dbReference type="GO" id="GO:0003723">
    <property type="term" value="F:RNA binding"/>
    <property type="evidence" value="ECO:0007669"/>
    <property type="project" value="UniProtKB-UniRule"/>
</dbReference>
<dbReference type="PROSITE" id="PS51644">
    <property type="entry name" value="HTH_OST"/>
    <property type="match status" value="1"/>
</dbReference>
<keyword evidence="1" id="KW-0677">Repeat</keyword>
<dbReference type="Gene3D" id="3.30.420.610">
    <property type="entry name" value="LOTUS domain-like"/>
    <property type="match status" value="1"/>
</dbReference>
<accession>A0AAN7R9Q6</accession>
<dbReference type="InterPro" id="IPR041966">
    <property type="entry name" value="LOTUS-like"/>
</dbReference>